<dbReference type="InterPro" id="IPR002182">
    <property type="entry name" value="NB-ARC"/>
</dbReference>
<protein>
    <recommendedName>
        <fullName evidence="1">Death domain-containing protein</fullName>
    </recommendedName>
</protein>
<dbReference type="GO" id="GO:0006915">
    <property type="term" value="P:apoptotic process"/>
    <property type="evidence" value="ECO:0007669"/>
    <property type="project" value="UniProtKB-ARBA"/>
</dbReference>
<dbReference type="SUPFAM" id="SSF47986">
    <property type="entry name" value="DEATH domain"/>
    <property type="match status" value="1"/>
</dbReference>
<evidence type="ECO:0000259" key="1">
    <source>
        <dbReference type="PROSITE" id="PS50017"/>
    </source>
</evidence>
<dbReference type="Gene3D" id="1.10.533.10">
    <property type="entry name" value="Death Domain, Fas"/>
    <property type="match status" value="1"/>
</dbReference>
<comment type="caution">
    <text evidence="2">The sequence shown here is derived from an EMBL/GenBank/DDBJ whole genome shotgun (WGS) entry which is preliminary data.</text>
</comment>
<dbReference type="PROSITE" id="PS50017">
    <property type="entry name" value="DEATH_DOMAIN"/>
    <property type="match status" value="1"/>
</dbReference>
<evidence type="ECO:0000313" key="2">
    <source>
        <dbReference type="EMBL" id="OXA53700.1"/>
    </source>
</evidence>
<dbReference type="Proteomes" id="UP000198287">
    <property type="component" value="Unassembled WGS sequence"/>
</dbReference>
<sequence length="720" mass="82403">MIPDLKRALNSPSVTKFLQTLDERTKFLTGNIFQIGLNVSRNYRVTSRSGTSFSIKLPLIILDREYELNTLIESLTMFSDPIVLRNHVVTPFVSLVPWHGKRNFLYPMFSQELGRLVQSGIYFRWRKYKNVAMQRVSAQSVLTRKDFRSFSAKKMSNPVREIHSGEANSVSFKAINLLSTPIAFWDGFVSYLWYNEIASRYFRYGRQILNNQEKLGITRHDALYLLLMNPVQTTLPIGLNTSRNNYSTRELQTLVERDVINCQRKTAFISVSENVLAEKDFLDKKYPSKKLYLGRTALETARVGWSFTDVGGVTTSSQVSRVHRNFQVLMSSGIYGKLKKEMAENTFLERQPVDPIVLANWGKLAHSLELSSSAIENLRQEYSQTNNSGRLIRRMVEEWHSLNQNPSVENFCCVLKNENFKYVAEKIEVRKNPIDGERIQHSLGEAIRFHGRKNELQEIRKFYSSNRSPVYIHGPPGFGKTELAFCFCRNILESRDTMDRNANIIVLQGESEEKLFSSITKLWKEVRKEKVPAPSFHIDQINCLSNLSGKTIVVVDNVDDQYVGYTEVISRLKKEGCFVLVTTRNINCVDSGSDASYPSIDLEEFSRETAIEFVNYRLSGENQKDVVKLCVELGDWPLALVKAVAFIRHQKRAEFYGKSYNARQYCLELAKSPVAILLSSNSNEATLGKTLGLCIERLDRDQVDGSVAVRQPLQELLPRT</sequence>
<organism evidence="2 3">
    <name type="scientific">Folsomia candida</name>
    <name type="common">Springtail</name>
    <dbReference type="NCBI Taxonomy" id="158441"/>
    <lineage>
        <taxon>Eukaryota</taxon>
        <taxon>Metazoa</taxon>
        <taxon>Ecdysozoa</taxon>
        <taxon>Arthropoda</taxon>
        <taxon>Hexapoda</taxon>
        <taxon>Collembola</taxon>
        <taxon>Entomobryomorpha</taxon>
        <taxon>Isotomoidea</taxon>
        <taxon>Isotomidae</taxon>
        <taxon>Proisotominae</taxon>
        <taxon>Folsomia</taxon>
    </lineage>
</organism>
<gene>
    <name evidence="2" type="ORF">Fcan01_11321</name>
</gene>
<dbReference type="CDD" id="cd01670">
    <property type="entry name" value="Death"/>
    <property type="match status" value="1"/>
</dbReference>
<dbReference type="PANTHER" id="PTHR22845">
    <property type="entry name" value="APOPTOTIC PROTEASE-ACTIVATING FACTOR 1"/>
    <property type="match status" value="1"/>
</dbReference>
<dbReference type="GO" id="GO:0005829">
    <property type="term" value="C:cytosol"/>
    <property type="evidence" value="ECO:0007669"/>
    <property type="project" value="UniProtKB-ARBA"/>
</dbReference>
<dbReference type="GO" id="GO:0007165">
    <property type="term" value="P:signal transduction"/>
    <property type="evidence" value="ECO:0007669"/>
    <property type="project" value="InterPro"/>
</dbReference>
<dbReference type="EMBL" id="LNIX01000005">
    <property type="protein sequence ID" value="OXA53700.1"/>
    <property type="molecule type" value="Genomic_DNA"/>
</dbReference>
<dbReference type="Gene3D" id="3.40.50.300">
    <property type="entry name" value="P-loop containing nucleotide triphosphate hydrolases"/>
    <property type="match status" value="1"/>
</dbReference>
<keyword evidence="3" id="KW-1185">Reference proteome</keyword>
<dbReference type="InterPro" id="IPR011029">
    <property type="entry name" value="DEATH-like_dom_sf"/>
</dbReference>
<dbReference type="Pfam" id="PF00931">
    <property type="entry name" value="NB-ARC"/>
    <property type="match status" value="1"/>
</dbReference>
<dbReference type="OrthoDB" id="1357022at2759"/>
<dbReference type="AlphaFoldDB" id="A0A226E8M6"/>
<dbReference type="InterPro" id="IPR027417">
    <property type="entry name" value="P-loop_NTPase"/>
</dbReference>
<reference evidence="2 3" key="1">
    <citation type="submission" date="2015-12" db="EMBL/GenBank/DDBJ databases">
        <title>The genome of Folsomia candida.</title>
        <authorList>
            <person name="Faddeeva A."/>
            <person name="Derks M.F."/>
            <person name="Anvar Y."/>
            <person name="Smit S."/>
            <person name="Van Straalen N."/>
            <person name="Roelofs D."/>
        </authorList>
    </citation>
    <scope>NUCLEOTIDE SEQUENCE [LARGE SCALE GENOMIC DNA]</scope>
    <source>
        <strain evidence="2 3">VU population</strain>
        <tissue evidence="2">Whole body</tissue>
    </source>
</reference>
<dbReference type="GO" id="GO:0043531">
    <property type="term" value="F:ADP binding"/>
    <property type="evidence" value="ECO:0007669"/>
    <property type="project" value="InterPro"/>
</dbReference>
<evidence type="ECO:0000313" key="3">
    <source>
        <dbReference type="Proteomes" id="UP000198287"/>
    </source>
</evidence>
<accession>A0A226E8M6</accession>
<proteinExistence type="predicted"/>
<dbReference type="InterPro" id="IPR000488">
    <property type="entry name" value="Death_dom"/>
</dbReference>
<name>A0A226E8M6_FOLCA</name>
<feature type="domain" description="Death" evidence="1">
    <location>
        <begin position="359"/>
        <end position="431"/>
    </location>
</feature>
<dbReference type="PANTHER" id="PTHR22845:SF5">
    <property type="entry name" value="APOPTOTIC PROTEASE-ACTIVATING FACTOR 1"/>
    <property type="match status" value="1"/>
</dbReference>
<dbReference type="SUPFAM" id="SSF52540">
    <property type="entry name" value="P-loop containing nucleoside triphosphate hydrolases"/>
    <property type="match status" value="1"/>
</dbReference>